<feature type="transmembrane region" description="Helical" evidence="1">
    <location>
        <begin position="205"/>
        <end position="228"/>
    </location>
</feature>
<dbReference type="AlphaFoldDB" id="A0A1M6NVD3"/>
<keyword evidence="1" id="KW-0472">Membrane</keyword>
<organism evidence="2 3">
    <name type="scientific">Clostridium cavendishii DSM 21758</name>
    <dbReference type="NCBI Taxonomy" id="1121302"/>
    <lineage>
        <taxon>Bacteria</taxon>
        <taxon>Bacillati</taxon>
        <taxon>Bacillota</taxon>
        <taxon>Clostridia</taxon>
        <taxon>Eubacteriales</taxon>
        <taxon>Clostridiaceae</taxon>
        <taxon>Clostridium</taxon>
    </lineage>
</organism>
<proteinExistence type="predicted"/>
<keyword evidence="1" id="KW-1133">Transmembrane helix</keyword>
<evidence type="ECO:0000256" key="1">
    <source>
        <dbReference type="SAM" id="Phobius"/>
    </source>
</evidence>
<name>A0A1M6NVD3_9CLOT</name>
<evidence type="ECO:0000313" key="2">
    <source>
        <dbReference type="EMBL" id="SHJ99635.1"/>
    </source>
</evidence>
<gene>
    <name evidence="2" type="ORF">SAMN02745163_03030</name>
</gene>
<dbReference type="STRING" id="1121302.SAMN02745163_03030"/>
<feature type="transmembrane region" description="Helical" evidence="1">
    <location>
        <begin position="76"/>
        <end position="99"/>
    </location>
</feature>
<feature type="transmembrane region" description="Helical" evidence="1">
    <location>
        <begin position="175"/>
        <end position="198"/>
    </location>
</feature>
<feature type="transmembrane region" description="Helical" evidence="1">
    <location>
        <begin position="6"/>
        <end position="29"/>
    </location>
</feature>
<reference evidence="2 3" key="1">
    <citation type="submission" date="2016-11" db="EMBL/GenBank/DDBJ databases">
        <authorList>
            <person name="Jaros S."/>
            <person name="Januszkiewicz K."/>
            <person name="Wedrychowicz H."/>
        </authorList>
    </citation>
    <scope>NUCLEOTIDE SEQUENCE [LARGE SCALE GENOMIC DNA]</scope>
    <source>
        <strain evidence="2 3">DSM 21758</strain>
    </source>
</reference>
<feature type="transmembrane region" description="Helical" evidence="1">
    <location>
        <begin position="111"/>
        <end position="132"/>
    </location>
</feature>
<keyword evidence="1" id="KW-0812">Transmembrane</keyword>
<accession>A0A1M6NVD3</accession>
<protein>
    <submittedName>
        <fullName evidence="2">Uncharacterized protein</fullName>
    </submittedName>
</protein>
<feature type="transmembrane region" description="Helical" evidence="1">
    <location>
        <begin position="276"/>
        <end position="294"/>
    </location>
</feature>
<keyword evidence="3" id="KW-1185">Reference proteome</keyword>
<dbReference type="Proteomes" id="UP000184310">
    <property type="component" value="Unassembled WGS sequence"/>
</dbReference>
<sequence>MGCIFYIILLLFLVYILKIAIVRFLYLIFQKIKQLKIKFKNLRTDVKRKIIFLLKNIKKIKYKNIKIRINEFFNKANLLMITIIIAASSSFGFAILMYILNHINIYTYNNILSLVTTVFFIIFVMLCLLWPNKDNSSIFTIEKVIYLYFLMSVAFMVSFWFFIENGKIYLNEIKYFIVFGLITILIAAIFLILILKILNNKILKIFFSIPIYLITILFCSLIFGFYYANINSNYNLIIKEFIEKKDIIGMIKNLIKFGMKSFYNYPSDIEFGKIPIIQFFSGKLLDLFMLGYIFSEITKNKNIKNN</sequence>
<dbReference type="EMBL" id="FQZB01000012">
    <property type="protein sequence ID" value="SHJ99635.1"/>
    <property type="molecule type" value="Genomic_DNA"/>
</dbReference>
<evidence type="ECO:0000313" key="3">
    <source>
        <dbReference type="Proteomes" id="UP000184310"/>
    </source>
</evidence>
<feature type="transmembrane region" description="Helical" evidence="1">
    <location>
        <begin position="144"/>
        <end position="163"/>
    </location>
</feature>